<keyword evidence="2" id="KW-1185">Reference proteome</keyword>
<evidence type="ECO:0000313" key="1">
    <source>
        <dbReference type="EMBL" id="KAJ9578941.1"/>
    </source>
</evidence>
<organism evidence="1 2">
    <name type="scientific">Diploptera punctata</name>
    <name type="common">Pacific beetle cockroach</name>
    <dbReference type="NCBI Taxonomy" id="6984"/>
    <lineage>
        <taxon>Eukaryota</taxon>
        <taxon>Metazoa</taxon>
        <taxon>Ecdysozoa</taxon>
        <taxon>Arthropoda</taxon>
        <taxon>Hexapoda</taxon>
        <taxon>Insecta</taxon>
        <taxon>Pterygota</taxon>
        <taxon>Neoptera</taxon>
        <taxon>Polyneoptera</taxon>
        <taxon>Dictyoptera</taxon>
        <taxon>Blattodea</taxon>
        <taxon>Blaberoidea</taxon>
        <taxon>Blaberidae</taxon>
        <taxon>Diplopterinae</taxon>
        <taxon>Diploptera</taxon>
    </lineage>
</organism>
<reference evidence="1" key="2">
    <citation type="submission" date="2023-05" db="EMBL/GenBank/DDBJ databases">
        <authorList>
            <person name="Fouks B."/>
        </authorList>
    </citation>
    <scope>NUCLEOTIDE SEQUENCE</scope>
    <source>
        <strain evidence="1">Stay&amp;Tobe</strain>
        <tissue evidence="1">Testes</tissue>
    </source>
</reference>
<dbReference type="AlphaFoldDB" id="A0AAD7ZEL1"/>
<comment type="caution">
    <text evidence="1">The sequence shown here is derived from an EMBL/GenBank/DDBJ whole genome shotgun (WGS) entry which is preliminary data.</text>
</comment>
<sequence>SFGFSSWVLSDLLTARLSDLLTARLSDLLTARIWDLLTARFSFSGLLTTRAVSSLLRGFSNYLWRGLSVLLTARLSDLLTALSTYLNCDALNYYASFHTYGFVGLTYCETFILFTATFGLTSARYRSNYCEISDLLR</sequence>
<reference evidence="1" key="1">
    <citation type="journal article" date="2023" name="IScience">
        <title>Live-bearing cockroach genome reveals convergent evolutionary mechanisms linked to viviparity in insects and beyond.</title>
        <authorList>
            <person name="Fouks B."/>
            <person name="Harrison M.C."/>
            <person name="Mikhailova A.A."/>
            <person name="Marchal E."/>
            <person name="English S."/>
            <person name="Carruthers M."/>
            <person name="Jennings E.C."/>
            <person name="Chiamaka E.L."/>
            <person name="Frigard R.A."/>
            <person name="Pippel M."/>
            <person name="Attardo G.M."/>
            <person name="Benoit J.B."/>
            <person name="Bornberg-Bauer E."/>
            <person name="Tobe S.S."/>
        </authorList>
    </citation>
    <scope>NUCLEOTIDE SEQUENCE</scope>
    <source>
        <strain evidence="1">Stay&amp;Tobe</strain>
    </source>
</reference>
<proteinExistence type="predicted"/>
<dbReference type="EMBL" id="JASPKZ010008837">
    <property type="protein sequence ID" value="KAJ9578941.1"/>
    <property type="molecule type" value="Genomic_DNA"/>
</dbReference>
<gene>
    <name evidence="1" type="ORF">L9F63_024952</name>
</gene>
<accession>A0AAD7ZEL1</accession>
<dbReference type="Proteomes" id="UP001233999">
    <property type="component" value="Unassembled WGS sequence"/>
</dbReference>
<feature type="non-terminal residue" evidence="1">
    <location>
        <position position="1"/>
    </location>
</feature>
<feature type="non-terminal residue" evidence="1">
    <location>
        <position position="137"/>
    </location>
</feature>
<protein>
    <submittedName>
        <fullName evidence="1">Uncharacterized protein</fullName>
    </submittedName>
</protein>
<name>A0AAD7ZEL1_DIPPU</name>
<evidence type="ECO:0000313" key="2">
    <source>
        <dbReference type="Proteomes" id="UP001233999"/>
    </source>
</evidence>